<feature type="signal peptide" evidence="2">
    <location>
        <begin position="1"/>
        <end position="22"/>
    </location>
</feature>
<reference evidence="3 4" key="1">
    <citation type="submission" date="2016-03" db="EMBL/GenBank/DDBJ databases">
        <title>Whole genome sequencing of Grifola frondosa 9006-11.</title>
        <authorList>
            <person name="Min B."/>
            <person name="Park H."/>
            <person name="Kim J.-G."/>
            <person name="Cho H."/>
            <person name="Oh Y.-L."/>
            <person name="Kong W.-S."/>
            <person name="Choi I.-G."/>
        </authorList>
    </citation>
    <scope>NUCLEOTIDE SEQUENCE [LARGE SCALE GENOMIC DNA]</scope>
    <source>
        <strain evidence="3 4">9006-11</strain>
    </source>
</reference>
<comment type="caution">
    <text evidence="3">The sequence shown here is derived from an EMBL/GenBank/DDBJ whole genome shotgun (WGS) entry which is preliminary data.</text>
</comment>
<name>A0A1C7LMK7_GRIFR</name>
<feature type="region of interest" description="Disordered" evidence="1">
    <location>
        <begin position="152"/>
        <end position="196"/>
    </location>
</feature>
<dbReference type="STRING" id="5627.A0A1C7LMK7"/>
<accession>A0A1C7LMK7</accession>
<protein>
    <submittedName>
        <fullName evidence="3">Uncharacterized protein</fullName>
    </submittedName>
</protein>
<dbReference type="OMA" id="LNSPYIH"/>
<feature type="chain" id="PRO_5008888677" evidence="2">
    <location>
        <begin position="23"/>
        <end position="196"/>
    </location>
</feature>
<evidence type="ECO:0000256" key="1">
    <source>
        <dbReference type="SAM" id="MobiDB-lite"/>
    </source>
</evidence>
<keyword evidence="4" id="KW-1185">Reference proteome</keyword>
<keyword evidence="2" id="KW-0732">Signal</keyword>
<dbReference type="EMBL" id="LUGG01000034">
    <property type="protein sequence ID" value="OBZ66025.1"/>
    <property type="molecule type" value="Genomic_DNA"/>
</dbReference>
<organism evidence="3 4">
    <name type="scientific">Grifola frondosa</name>
    <name type="common">Maitake</name>
    <name type="synonym">Polyporus frondosus</name>
    <dbReference type="NCBI Taxonomy" id="5627"/>
    <lineage>
        <taxon>Eukaryota</taxon>
        <taxon>Fungi</taxon>
        <taxon>Dikarya</taxon>
        <taxon>Basidiomycota</taxon>
        <taxon>Agaricomycotina</taxon>
        <taxon>Agaricomycetes</taxon>
        <taxon>Polyporales</taxon>
        <taxon>Grifolaceae</taxon>
        <taxon>Grifola</taxon>
    </lineage>
</organism>
<dbReference type="Proteomes" id="UP000092993">
    <property type="component" value="Unassembled WGS sequence"/>
</dbReference>
<proteinExistence type="predicted"/>
<gene>
    <name evidence="3" type="ORF">A0H81_13994</name>
</gene>
<evidence type="ECO:0000313" key="3">
    <source>
        <dbReference type="EMBL" id="OBZ66025.1"/>
    </source>
</evidence>
<dbReference type="AlphaFoldDB" id="A0A1C7LMK7"/>
<evidence type="ECO:0000256" key="2">
    <source>
        <dbReference type="SAM" id="SignalP"/>
    </source>
</evidence>
<dbReference type="OrthoDB" id="3261851at2759"/>
<sequence length="196" mass="21554">MVLLNLNRTYLFSSLLLSAVRSAYPPDFSLSPITAHLSQFHTCPAPNRMSQSSPSSPEWLQERLSTLLASPYIHFNQPSQFPGHRFGPGPVDLFSTRFSNYFTHDATGVVAGTEVDKDGLKAALLALQRKWQPDSARFEAQDAGDEPATRFAWTPKDADQEAQVTATASIREEGGAPRISSLTLDGEQDLFTNTKP</sequence>
<evidence type="ECO:0000313" key="4">
    <source>
        <dbReference type="Proteomes" id="UP000092993"/>
    </source>
</evidence>